<dbReference type="PANTHER" id="PTHR31580">
    <property type="entry name" value="FILAMENT-LIKE PLANT PROTEIN 4"/>
    <property type="match status" value="1"/>
</dbReference>
<evidence type="ECO:0000256" key="3">
    <source>
        <dbReference type="SAM" id="Coils"/>
    </source>
</evidence>
<dbReference type="AlphaFoldDB" id="A0A7N0TMG7"/>
<protein>
    <recommendedName>
        <fullName evidence="7">Filament-like plant protein 7</fullName>
    </recommendedName>
</protein>
<evidence type="ECO:0000313" key="6">
    <source>
        <dbReference type="Proteomes" id="UP000594263"/>
    </source>
</evidence>
<feature type="region of interest" description="Disordered" evidence="4">
    <location>
        <begin position="381"/>
        <end position="408"/>
    </location>
</feature>
<evidence type="ECO:0000256" key="1">
    <source>
        <dbReference type="ARBA" id="ARBA00005921"/>
    </source>
</evidence>
<feature type="region of interest" description="Disordered" evidence="4">
    <location>
        <begin position="784"/>
        <end position="805"/>
    </location>
</feature>
<dbReference type="Gramene" id="Kaladp0040s0231.4.v1.1">
    <property type="protein sequence ID" value="Kaladp0040s0231.4.v1.1"/>
    <property type="gene ID" value="Kaladp0040s0231.v1.1"/>
</dbReference>
<evidence type="ECO:0000313" key="5">
    <source>
        <dbReference type="EnsemblPlants" id="Kaladp0040s0231.5.v1.1"/>
    </source>
</evidence>
<dbReference type="Proteomes" id="UP000594263">
    <property type="component" value="Unplaced"/>
</dbReference>
<dbReference type="PANTHER" id="PTHR31580:SF8">
    <property type="entry name" value="FILAMENT-LIKE PROTEIN (DUF869)"/>
    <property type="match status" value="1"/>
</dbReference>
<evidence type="ECO:0008006" key="7">
    <source>
        <dbReference type="Google" id="ProtNLM"/>
    </source>
</evidence>
<dbReference type="EnsemblPlants" id="Kaladp0040s0231.3.v1.1">
    <property type="protein sequence ID" value="Kaladp0040s0231.3.v1.1"/>
    <property type="gene ID" value="Kaladp0040s0231.v1.1"/>
</dbReference>
<dbReference type="Gramene" id="Kaladp0040s0231.2.v1.1">
    <property type="protein sequence ID" value="Kaladp0040s0231.2.v1.1"/>
    <property type="gene ID" value="Kaladp0040s0231.v1.1"/>
</dbReference>
<dbReference type="EnsemblPlants" id="Kaladp0040s0231.5.v1.1">
    <property type="protein sequence ID" value="Kaladp0040s0231.5.v1.1"/>
    <property type="gene ID" value="Kaladp0040s0231.v1.1"/>
</dbReference>
<dbReference type="Gramene" id="Kaladp0040s0231.1.v1.1">
    <property type="protein sequence ID" value="Kaladp0040s0231.1.v1.1"/>
    <property type="gene ID" value="Kaladp0040s0231.v1.1"/>
</dbReference>
<feature type="coiled-coil region" evidence="3">
    <location>
        <begin position="65"/>
        <end position="106"/>
    </location>
</feature>
<comment type="similarity">
    <text evidence="1">Belongs to the FPP family.</text>
</comment>
<dbReference type="Gramene" id="Kaladp0040s0231.5.v1.1">
    <property type="protein sequence ID" value="Kaladp0040s0231.5.v1.1"/>
    <property type="gene ID" value="Kaladp0040s0231.v1.1"/>
</dbReference>
<sequence length="959" mass="105915">MDSSKTWLWKKKSEKALDTNEIVKKYLKEDCKPAKDALSANCKLAPAECDCNAKDDLVSIHAKMAEEAIAAREVAEGEVLALKRELAEASDAKVAAEERSAQLDAALKQCTDQLSRVKEGQEEKLQEAVAIKSKAYEGKQKFIEEKFVAACRRADALATQNADLRKDLGEKESFIDDLRKSQSQCEAEFGVLMARVDSTEKENSFLRYEFRMLEKELEIRSEEREYSRALAEGLQKLQRESVTKITKLESECQRLNALLRKRLQTPVVLTKMKSEIEMLRRDQNEMSRRRKPNPANGALVTRNAILASSQEIPSKKAAILIERLCGLEDENKSLQALLSHKDGELEDHRIMISRLSTKLSEAEAQLSSVSSMEIVKFSPSSNRFSLSSGCDDKASDSGSWSNGPNADEEKLKLKSVQETKMLGVPDMNLMDDFVEMEKLAMVSVDLSAKFTGKELVPVSQDELSFSETSSAGASSRRSHDWLQDVMKAITEEHRVSKRSIADLLADINIVFGYPKQAASEAPALTSADGSSSLALIKPPPRDTDLSKSIQAIVEVIEGISPPSAAQSSPADNITSADYTHRVFKWRTSELNAALKQFGQACSDALSGNADLGKFAQEVATALEWVVTNSAAHQDVLTVREKIKKQIGWDGIQPENSRLLESSGPKIELTGIERAKKSLDAKLNSVRLDSKTDSSVTQLRESEQNIEQLKIELETLRYSKGMAEDQIEMQKSANEDLATQLTVANTKLNEALQQCSSLEMELETKSSSCEHLEATCLDLQLQLESSDRKDSAEPNAYPDQPETRTGWELATTSVKLSEAQETILNLGRQLKALNSPRDPAVMKRVLSNSFKNKAPGRRASLREQLLAEANHSRNDTQKPPNHQDPETKTQSQALVLVPPTAARHILHDSPLAFISPRNKSGNLAIIPSKKKGGGGGFLGRLLMRKKKRGGGKTSLTFGSV</sequence>
<dbReference type="OMA" id="NEVGMMR"/>
<organism evidence="5 6">
    <name type="scientific">Kalanchoe fedtschenkoi</name>
    <name type="common">Lavender scallops</name>
    <name type="synonym">South American air plant</name>
    <dbReference type="NCBI Taxonomy" id="63787"/>
    <lineage>
        <taxon>Eukaryota</taxon>
        <taxon>Viridiplantae</taxon>
        <taxon>Streptophyta</taxon>
        <taxon>Embryophyta</taxon>
        <taxon>Tracheophyta</taxon>
        <taxon>Spermatophyta</taxon>
        <taxon>Magnoliopsida</taxon>
        <taxon>eudicotyledons</taxon>
        <taxon>Gunneridae</taxon>
        <taxon>Pentapetalae</taxon>
        <taxon>Saxifragales</taxon>
        <taxon>Crassulaceae</taxon>
        <taxon>Kalanchoe</taxon>
    </lineage>
</organism>
<dbReference type="EnsemblPlants" id="Kaladp0040s0231.4.v1.1">
    <property type="protein sequence ID" value="Kaladp0040s0231.4.v1.1"/>
    <property type="gene ID" value="Kaladp0040s0231.v1.1"/>
</dbReference>
<dbReference type="Gramene" id="Kaladp0040s0231.3.v1.1">
    <property type="protein sequence ID" value="Kaladp0040s0231.3.v1.1"/>
    <property type="gene ID" value="Kaladp0040s0231.v1.1"/>
</dbReference>
<feature type="compositionally biased region" description="Basic and acidic residues" evidence="4">
    <location>
        <begin position="870"/>
        <end position="886"/>
    </location>
</feature>
<accession>A0A7N0TMG7</accession>
<feature type="coiled-coil region" evidence="3">
    <location>
        <begin position="698"/>
        <end position="760"/>
    </location>
</feature>
<dbReference type="InterPro" id="IPR008587">
    <property type="entry name" value="FPP_plant"/>
</dbReference>
<dbReference type="EnsemblPlants" id="Kaladp0040s0231.2.v1.1">
    <property type="protein sequence ID" value="Kaladp0040s0231.2.v1.1"/>
    <property type="gene ID" value="Kaladp0040s0231.v1.1"/>
</dbReference>
<keyword evidence="2 3" id="KW-0175">Coiled coil</keyword>
<evidence type="ECO:0000256" key="2">
    <source>
        <dbReference type="ARBA" id="ARBA00023054"/>
    </source>
</evidence>
<keyword evidence="6" id="KW-1185">Reference proteome</keyword>
<feature type="region of interest" description="Disordered" evidence="4">
    <location>
        <begin position="870"/>
        <end position="889"/>
    </location>
</feature>
<reference evidence="5" key="1">
    <citation type="submission" date="2021-01" db="UniProtKB">
        <authorList>
            <consortium name="EnsemblPlants"/>
        </authorList>
    </citation>
    <scope>IDENTIFICATION</scope>
</reference>
<dbReference type="EnsemblPlants" id="Kaladp0040s0231.1.v1.1">
    <property type="protein sequence ID" value="Kaladp0040s0231.1.v1.1"/>
    <property type="gene ID" value="Kaladp0040s0231.v1.1"/>
</dbReference>
<dbReference type="Pfam" id="PF05911">
    <property type="entry name" value="FPP"/>
    <property type="match status" value="2"/>
</dbReference>
<evidence type="ECO:0000256" key="4">
    <source>
        <dbReference type="SAM" id="MobiDB-lite"/>
    </source>
</evidence>
<name>A0A7N0TMG7_KALFE</name>
<proteinExistence type="inferred from homology"/>